<dbReference type="EMBL" id="FLRC01000029">
    <property type="protein sequence ID" value="SBT26226.1"/>
    <property type="molecule type" value="Genomic_DNA"/>
</dbReference>
<gene>
    <name evidence="7" type="ORF">ODI_03042</name>
    <name evidence="8" type="ORF">ODI_R3317</name>
</gene>
<dbReference type="PANTHER" id="PTHR46383:SF2">
    <property type="entry name" value="AMINOTRANSFERASE"/>
    <property type="match status" value="1"/>
</dbReference>
<protein>
    <submittedName>
        <fullName evidence="7">Valine--pyruvate aminotransferase ## AvtA</fullName>
        <ecNumber evidence="7">2.6.1.66</ecNumber>
    </submittedName>
</protein>
<organism evidence="7 9">
    <name type="scientific">Orrella dioscoreae</name>
    <dbReference type="NCBI Taxonomy" id="1851544"/>
    <lineage>
        <taxon>Bacteria</taxon>
        <taxon>Pseudomonadati</taxon>
        <taxon>Pseudomonadota</taxon>
        <taxon>Betaproteobacteria</taxon>
        <taxon>Burkholderiales</taxon>
        <taxon>Alcaligenaceae</taxon>
        <taxon>Orrella</taxon>
    </lineage>
</organism>
<evidence type="ECO:0000256" key="3">
    <source>
        <dbReference type="ARBA" id="ARBA00022576"/>
    </source>
</evidence>
<evidence type="ECO:0000256" key="1">
    <source>
        <dbReference type="ARBA" id="ARBA00001933"/>
    </source>
</evidence>
<evidence type="ECO:0000256" key="5">
    <source>
        <dbReference type="ARBA" id="ARBA00022898"/>
    </source>
</evidence>
<dbReference type="InterPro" id="IPR050596">
    <property type="entry name" value="AspAT/PAT-like"/>
</dbReference>
<keyword evidence="9" id="KW-1185">Reference proteome</keyword>
<evidence type="ECO:0000313" key="9">
    <source>
        <dbReference type="Proteomes" id="UP000078558"/>
    </source>
</evidence>
<feature type="domain" description="Aminotransferase class I/classII large" evidence="6">
    <location>
        <begin position="32"/>
        <end position="379"/>
    </location>
</feature>
<dbReference type="GO" id="GO:0030170">
    <property type="term" value="F:pyridoxal phosphate binding"/>
    <property type="evidence" value="ECO:0007669"/>
    <property type="project" value="InterPro"/>
</dbReference>
<dbReference type="KEGG" id="odi:ODI_R3317"/>
<dbReference type="Proteomes" id="UP000078558">
    <property type="component" value="Chromosome I"/>
</dbReference>
<dbReference type="OrthoDB" id="9803354at2"/>
<reference evidence="8 9" key="2">
    <citation type="submission" date="2017-08" db="EMBL/GenBank/DDBJ databases">
        <authorList>
            <person name="de Groot N.N."/>
        </authorList>
    </citation>
    <scope>NUCLEOTIDE SEQUENCE [LARGE SCALE GENOMIC DNA]</scope>
    <source>
        <strain evidence="8">Orrdi1</strain>
    </source>
</reference>
<dbReference type="EC" id="2.6.1.66" evidence="7"/>
<keyword evidence="7" id="KW-0670">Pyruvate</keyword>
<dbReference type="AlphaFoldDB" id="A0A1C3K3Z5"/>
<dbReference type="NCBIfam" id="NF005601">
    <property type="entry name" value="PRK07337.1"/>
    <property type="match status" value="1"/>
</dbReference>
<comment type="similarity">
    <text evidence="2">Belongs to the class-I pyridoxal-phosphate-dependent aminotransferase family.</text>
</comment>
<evidence type="ECO:0000313" key="7">
    <source>
        <dbReference type="EMBL" id="SBT26226.1"/>
    </source>
</evidence>
<dbReference type="GO" id="GO:0006520">
    <property type="term" value="P:amino acid metabolic process"/>
    <property type="evidence" value="ECO:0007669"/>
    <property type="project" value="InterPro"/>
</dbReference>
<evidence type="ECO:0000256" key="2">
    <source>
        <dbReference type="ARBA" id="ARBA00007441"/>
    </source>
</evidence>
<dbReference type="CDD" id="cd00609">
    <property type="entry name" value="AAT_like"/>
    <property type="match status" value="1"/>
</dbReference>
<reference evidence="7 9" key="1">
    <citation type="submission" date="2016-06" db="EMBL/GenBank/DDBJ databases">
        <authorList>
            <person name="Kjaerup R.B."/>
            <person name="Dalgaard T.S."/>
            <person name="Juul-Madsen H.R."/>
        </authorList>
    </citation>
    <scope>NUCLEOTIDE SEQUENCE [LARGE SCALE GENOMIC DNA]</scope>
    <source>
        <strain evidence="7">Orrdi1</strain>
    </source>
</reference>
<keyword evidence="4 7" id="KW-0808">Transferase</keyword>
<accession>A0A1C3K3Z5</accession>
<dbReference type="RefSeq" id="WP_067755623.1">
    <property type="nucleotide sequence ID" value="NZ_LT907988.1"/>
</dbReference>
<dbReference type="STRING" id="1851544.ODI_03042"/>
<dbReference type="Pfam" id="PF00155">
    <property type="entry name" value="Aminotran_1_2"/>
    <property type="match status" value="1"/>
</dbReference>
<keyword evidence="3 7" id="KW-0032">Aminotransferase</keyword>
<dbReference type="InterPro" id="IPR004839">
    <property type="entry name" value="Aminotransferase_I/II_large"/>
</dbReference>
<dbReference type="SUPFAM" id="SSF53383">
    <property type="entry name" value="PLP-dependent transferases"/>
    <property type="match status" value="1"/>
</dbReference>
<dbReference type="EMBL" id="LT907988">
    <property type="protein sequence ID" value="SOE51268.1"/>
    <property type="molecule type" value="Genomic_DNA"/>
</dbReference>
<dbReference type="GO" id="GO:0009042">
    <property type="term" value="F:valine-pyruvate transaminase activity"/>
    <property type="evidence" value="ECO:0007669"/>
    <property type="project" value="UniProtKB-EC"/>
</dbReference>
<evidence type="ECO:0000259" key="6">
    <source>
        <dbReference type="Pfam" id="PF00155"/>
    </source>
</evidence>
<dbReference type="InterPro" id="IPR015424">
    <property type="entry name" value="PyrdxlP-dep_Trfase"/>
</dbReference>
<comment type="cofactor">
    <cofactor evidence="1">
        <name>pyridoxal 5'-phosphate</name>
        <dbReference type="ChEBI" id="CHEBI:597326"/>
    </cofactor>
</comment>
<dbReference type="PANTHER" id="PTHR46383">
    <property type="entry name" value="ASPARTATE AMINOTRANSFERASE"/>
    <property type="match status" value="1"/>
</dbReference>
<evidence type="ECO:0000256" key="4">
    <source>
        <dbReference type="ARBA" id="ARBA00022679"/>
    </source>
</evidence>
<name>A0A1C3K3Z5_9BURK</name>
<proteinExistence type="inferred from homology"/>
<dbReference type="Gene3D" id="3.40.640.10">
    <property type="entry name" value="Type I PLP-dependent aspartate aminotransferase-like (Major domain)"/>
    <property type="match status" value="1"/>
</dbReference>
<evidence type="ECO:0000313" key="8">
    <source>
        <dbReference type="EMBL" id="SOE51268.1"/>
    </source>
</evidence>
<dbReference type="InterPro" id="IPR015421">
    <property type="entry name" value="PyrdxlP-dep_Trfase_major"/>
</dbReference>
<sequence length="386" mass="41451">MSRLASRNQTVLPFRVVELFKEAVGLQAAGRDIISLGIGEPDFTAPPQVLEAAERAGRAGLSGYSPPTGLTALREAIAQFYGDHFGAPVDPSRVIVTSGASGALLLAAMALVDPGDEILMPDPCYPANRNFIASAGGVAKLVPSTAAARYQLSAEDVRSHWGPATRGVLVASPSNPTGTSVAPSEMAALLAEVRDRQGLALVDEIYLGLSYEHAPRSALTLDDGIVVVNSFSKYFHMTGWRLGWLIVPPHMVSAIERIASSLAICAPTLAQHAALACFQPDTLAIYAERRDAFRARRDYLLPEFERLGLRVPVRPDGAFYIYSDISDLGMNSTQLSHRLLHEANVAAVPGHDFGPAHADHTMRFSYAASLERLQEAVARMEKLLKG</sequence>
<keyword evidence="5" id="KW-0663">Pyridoxal phosphate</keyword>